<dbReference type="InterPro" id="IPR036915">
    <property type="entry name" value="Cyclin-like_sf"/>
</dbReference>
<reference evidence="13" key="1">
    <citation type="journal article" date="2020" name="Stud. Mycol.">
        <title>101 Dothideomycetes genomes: a test case for predicting lifestyles and emergence of pathogens.</title>
        <authorList>
            <person name="Haridas S."/>
            <person name="Albert R."/>
            <person name="Binder M."/>
            <person name="Bloem J."/>
            <person name="Labutti K."/>
            <person name="Salamov A."/>
            <person name="Andreopoulos B."/>
            <person name="Baker S."/>
            <person name="Barry K."/>
            <person name="Bills G."/>
            <person name="Bluhm B."/>
            <person name="Cannon C."/>
            <person name="Castanera R."/>
            <person name="Culley D."/>
            <person name="Daum C."/>
            <person name="Ezra D."/>
            <person name="Gonzalez J."/>
            <person name="Henrissat B."/>
            <person name="Kuo A."/>
            <person name="Liang C."/>
            <person name="Lipzen A."/>
            <person name="Lutzoni F."/>
            <person name="Magnuson J."/>
            <person name="Mondo S."/>
            <person name="Nolan M."/>
            <person name="Ohm R."/>
            <person name="Pangilinan J."/>
            <person name="Park H.-J."/>
            <person name="Ramirez L."/>
            <person name="Alfaro M."/>
            <person name="Sun H."/>
            <person name="Tritt A."/>
            <person name="Yoshinaga Y."/>
            <person name="Zwiers L.-H."/>
            <person name="Turgeon B."/>
            <person name="Goodwin S."/>
            <person name="Spatafora J."/>
            <person name="Crous P."/>
            <person name="Grigoriev I."/>
        </authorList>
    </citation>
    <scope>NUCLEOTIDE SEQUENCE</scope>
    <source>
        <strain evidence="13">CBS 115976</strain>
    </source>
</reference>
<dbReference type="Gene3D" id="1.10.472.170">
    <property type="match status" value="1"/>
</dbReference>
<feature type="compositionally biased region" description="Acidic residues" evidence="10">
    <location>
        <begin position="845"/>
        <end position="855"/>
    </location>
</feature>
<dbReference type="OrthoDB" id="511529at2759"/>
<comment type="similarity">
    <text evidence="2">Belongs to the TFIIB family.</text>
</comment>
<evidence type="ECO:0000256" key="10">
    <source>
        <dbReference type="SAM" id="MobiDB-lite"/>
    </source>
</evidence>
<keyword evidence="7" id="KW-0805">Transcription regulation</keyword>
<dbReference type="InterPro" id="IPR000812">
    <property type="entry name" value="TFIIB"/>
</dbReference>
<dbReference type="GO" id="GO:0008270">
    <property type="term" value="F:zinc ion binding"/>
    <property type="evidence" value="ECO:0007669"/>
    <property type="project" value="UniProtKB-KW"/>
</dbReference>
<dbReference type="GO" id="GO:0001006">
    <property type="term" value="F:RNA polymerase III type 3 promoter sequence-specific DNA binding"/>
    <property type="evidence" value="ECO:0007669"/>
    <property type="project" value="TreeGrafter"/>
</dbReference>
<feature type="compositionally biased region" description="Acidic residues" evidence="10">
    <location>
        <begin position="786"/>
        <end position="804"/>
    </location>
</feature>
<proteinExistence type="inferred from homology"/>
<sequence length="869" mass="95185">MSTVAPVRPVAGRRQPRHPSLRPPSLRNTPAPETANSNSSTNYNNNSGPKCKACISSEVKEVNGQLVCMGCAVIVSDSIIVNDVTFGEAPNGAALVQGTTVHAGQRMAKSSGTAFRRGGRAPDEVQDANLRAAREEMTRLAGTLMITKFVDRALHIYQLARMHIRKPLLESVAVCLYIVCRERNEPVLLIDIAEKIKQNVYELGATYKRFVRDVSMEENVKKTQSLEIEAIIHRLAARMEFAGDTKKVATDAVKIVSRWNRDWIVTGRQPAGYIGAALVLAARMNNYARTVREVVFTVKAGEATVLKRLAEFRKTKAGNMTVKSFREVGHRLKVGGALPPAVYQAAEKSKRRQRKENVRRSRSPGASSSASQTPQPEDRPSPERRVDNEGFAIPEVPNSRTKRPRAVDSPATTDIQSNQNEEDESARPSKRQRTAPTPSTRATRSSSKTAAPSSSAPTSSNPAASSSSATTPSSTAHTDSTPTETTAIRAPRVSALSRKRKALSQLPTPDPSQGSGRSTPSTASSKPPAKRGRPRKNQSQQSGSTSGSPIDLTSVLDGPIDLTALAESALADDEDFLPRKRRATKKFVPAKIFVPTEEDLLAEDELAAEINRIVEHEVSLDDEGYYEITRVRSRAIAAIERAKVVAKSKNGTHDSHLDDEEIADDEFDDDPVVKYALFTPEERGAKEVVWITNNHDWMRKQQEIMLNRQMDAACEKKRKPRTTKKAAEHSPASTAAEAVQRVIGAKKGGRTPFSRHLDYSKLHVIYGIGPVQPEVVAAEGDAPGAEVEEEEEEEELIEVEEEGDAGVAPGGSFLPQGDSEEEEEEELVEEDWDSEADGPRPVYVSDEEEEEELDYDAIALNPEYFSDGY</sequence>
<evidence type="ECO:0000256" key="3">
    <source>
        <dbReference type="ARBA" id="ARBA00022723"/>
    </source>
</evidence>
<evidence type="ECO:0000256" key="5">
    <source>
        <dbReference type="ARBA" id="ARBA00022771"/>
    </source>
</evidence>
<dbReference type="FunFam" id="1.10.472.10:FF:000002">
    <property type="entry name" value="Transcription factor IIIB 90 kDa subunit"/>
    <property type="match status" value="1"/>
</dbReference>
<keyword evidence="3" id="KW-0479">Metal-binding</keyword>
<feature type="region of interest" description="Disordered" evidence="10">
    <location>
        <begin position="717"/>
        <end position="738"/>
    </location>
</feature>
<dbReference type="PANTHER" id="PTHR11618:SF4">
    <property type="entry name" value="TRANSCRIPTION FACTOR IIIB 90 KDA SUBUNIT"/>
    <property type="match status" value="1"/>
</dbReference>
<feature type="compositionally biased region" description="Low complexity" evidence="10">
    <location>
        <begin position="517"/>
        <end position="527"/>
    </location>
</feature>
<dbReference type="EMBL" id="MU004240">
    <property type="protein sequence ID" value="KAF2665280.1"/>
    <property type="molecule type" value="Genomic_DNA"/>
</dbReference>
<keyword evidence="4" id="KW-0677">Repeat</keyword>
<evidence type="ECO:0000256" key="4">
    <source>
        <dbReference type="ARBA" id="ARBA00022737"/>
    </source>
</evidence>
<feature type="compositionally biased region" description="Low complexity" evidence="10">
    <location>
        <begin position="36"/>
        <end position="47"/>
    </location>
</feature>
<dbReference type="GO" id="GO:0000126">
    <property type="term" value="C:transcription factor TFIIIB complex"/>
    <property type="evidence" value="ECO:0007669"/>
    <property type="project" value="TreeGrafter"/>
</dbReference>
<accession>A0A6A6U000</accession>
<dbReference type="Pfam" id="PF00382">
    <property type="entry name" value="TFIIB"/>
    <property type="match status" value="2"/>
</dbReference>
<organism evidence="13 14">
    <name type="scientific">Microthyrium microscopicum</name>
    <dbReference type="NCBI Taxonomy" id="703497"/>
    <lineage>
        <taxon>Eukaryota</taxon>
        <taxon>Fungi</taxon>
        <taxon>Dikarya</taxon>
        <taxon>Ascomycota</taxon>
        <taxon>Pezizomycotina</taxon>
        <taxon>Dothideomycetes</taxon>
        <taxon>Dothideomycetes incertae sedis</taxon>
        <taxon>Microthyriales</taxon>
        <taxon>Microthyriaceae</taxon>
        <taxon>Microthyrium</taxon>
    </lineage>
</organism>
<feature type="region of interest" description="Disordered" evidence="10">
    <location>
        <begin position="780"/>
        <end position="869"/>
    </location>
</feature>
<feature type="region of interest" description="Disordered" evidence="10">
    <location>
        <begin position="1"/>
        <end position="48"/>
    </location>
</feature>
<evidence type="ECO:0000259" key="11">
    <source>
        <dbReference type="Pfam" id="PF00382"/>
    </source>
</evidence>
<evidence type="ECO:0000256" key="9">
    <source>
        <dbReference type="ARBA" id="ARBA00023242"/>
    </source>
</evidence>
<feature type="compositionally biased region" description="Low complexity" evidence="10">
    <location>
        <begin position="434"/>
        <end position="483"/>
    </location>
</feature>
<dbReference type="AlphaFoldDB" id="A0A6A6U000"/>
<feature type="compositionally biased region" description="Low complexity" evidence="10">
    <location>
        <begin position="538"/>
        <end position="548"/>
    </location>
</feature>
<dbReference type="GO" id="GO:0070897">
    <property type="term" value="P:transcription preinitiation complex assembly"/>
    <property type="evidence" value="ECO:0007669"/>
    <property type="project" value="InterPro"/>
</dbReference>
<evidence type="ECO:0008006" key="15">
    <source>
        <dbReference type="Google" id="ProtNLM"/>
    </source>
</evidence>
<keyword evidence="8" id="KW-0804">Transcription</keyword>
<feature type="compositionally biased region" description="Acidic residues" evidence="10">
    <location>
        <begin position="818"/>
        <end position="836"/>
    </location>
</feature>
<dbReference type="GO" id="GO:0097550">
    <property type="term" value="C:transcription preinitiation complex"/>
    <property type="evidence" value="ECO:0007669"/>
    <property type="project" value="TreeGrafter"/>
</dbReference>
<dbReference type="GO" id="GO:0017025">
    <property type="term" value="F:TBP-class protein binding"/>
    <property type="evidence" value="ECO:0007669"/>
    <property type="project" value="InterPro"/>
</dbReference>
<feature type="domain" description="Transcription factor TFIIB cyclin-like" evidence="11">
    <location>
        <begin position="127"/>
        <end position="212"/>
    </location>
</feature>
<keyword evidence="5" id="KW-0863">Zinc-finger</keyword>
<dbReference type="SUPFAM" id="SSF47954">
    <property type="entry name" value="Cyclin-like"/>
    <property type="match status" value="2"/>
</dbReference>
<feature type="compositionally biased region" description="Basic and acidic residues" evidence="10">
    <location>
        <begin position="376"/>
        <end position="388"/>
    </location>
</feature>
<dbReference type="PRINTS" id="PR00685">
    <property type="entry name" value="TIFACTORIIB"/>
</dbReference>
<dbReference type="Pfam" id="PF07741">
    <property type="entry name" value="BRF1"/>
    <property type="match status" value="1"/>
</dbReference>
<comment type="subcellular location">
    <subcellularLocation>
        <location evidence="1">Nucleus</location>
    </subcellularLocation>
</comment>
<dbReference type="GO" id="GO:0005634">
    <property type="term" value="C:nucleus"/>
    <property type="evidence" value="ECO:0007669"/>
    <property type="project" value="UniProtKB-SubCell"/>
</dbReference>
<keyword evidence="9" id="KW-0539">Nucleus</keyword>
<evidence type="ECO:0000256" key="7">
    <source>
        <dbReference type="ARBA" id="ARBA00023015"/>
    </source>
</evidence>
<feature type="compositionally biased region" description="Polar residues" evidence="10">
    <location>
        <begin position="410"/>
        <end position="419"/>
    </location>
</feature>
<dbReference type="InterPro" id="IPR011665">
    <property type="entry name" value="BRF1_TBP-bd_dom"/>
</dbReference>
<dbReference type="CDD" id="cd20554">
    <property type="entry name" value="CYCLIN_TFIIIB90_rpt2"/>
    <property type="match status" value="1"/>
</dbReference>
<evidence type="ECO:0000256" key="8">
    <source>
        <dbReference type="ARBA" id="ARBA00023163"/>
    </source>
</evidence>
<evidence type="ECO:0000256" key="6">
    <source>
        <dbReference type="ARBA" id="ARBA00022833"/>
    </source>
</evidence>
<evidence type="ECO:0000313" key="13">
    <source>
        <dbReference type="EMBL" id="KAF2665280.1"/>
    </source>
</evidence>
<keyword evidence="6" id="KW-0862">Zinc</keyword>
<dbReference type="PROSITE" id="PS00782">
    <property type="entry name" value="TFIIB"/>
    <property type="match status" value="1"/>
</dbReference>
<evidence type="ECO:0000256" key="1">
    <source>
        <dbReference type="ARBA" id="ARBA00004123"/>
    </source>
</evidence>
<evidence type="ECO:0000313" key="14">
    <source>
        <dbReference type="Proteomes" id="UP000799302"/>
    </source>
</evidence>
<protein>
    <recommendedName>
        <fullName evidence="15">B-related factor 1</fullName>
    </recommendedName>
</protein>
<feature type="region of interest" description="Disordered" evidence="10">
    <location>
        <begin position="343"/>
        <end position="555"/>
    </location>
</feature>
<dbReference type="GO" id="GO:0000995">
    <property type="term" value="F:RNA polymerase III general transcription initiation factor activity"/>
    <property type="evidence" value="ECO:0007669"/>
    <property type="project" value="TreeGrafter"/>
</dbReference>
<evidence type="ECO:0000256" key="2">
    <source>
        <dbReference type="ARBA" id="ARBA00010857"/>
    </source>
</evidence>
<dbReference type="InterPro" id="IPR013150">
    <property type="entry name" value="TFIIB_cyclin"/>
</dbReference>
<gene>
    <name evidence="13" type="ORF">BT63DRAFT_428253</name>
</gene>
<keyword evidence="14" id="KW-1185">Reference proteome</keyword>
<evidence type="ECO:0000259" key="12">
    <source>
        <dbReference type="Pfam" id="PF07741"/>
    </source>
</evidence>
<feature type="domain" description="Brf1 TBP-binding" evidence="12">
    <location>
        <begin position="665"/>
        <end position="764"/>
    </location>
</feature>
<dbReference type="PANTHER" id="PTHR11618">
    <property type="entry name" value="TRANSCRIPTION INITIATION FACTOR IIB-RELATED"/>
    <property type="match status" value="1"/>
</dbReference>
<dbReference type="Gene3D" id="1.10.472.10">
    <property type="entry name" value="Cyclin-like"/>
    <property type="match status" value="1"/>
</dbReference>
<dbReference type="Gene3D" id="1.20.5.650">
    <property type="entry name" value="Single helix bin"/>
    <property type="match status" value="1"/>
</dbReference>
<name>A0A6A6U000_9PEZI</name>
<dbReference type="Proteomes" id="UP000799302">
    <property type="component" value="Unassembled WGS sequence"/>
</dbReference>
<feature type="compositionally biased region" description="Polar residues" evidence="10">
    <location>
        <begin position="505"/>
        <end position="516"/>
    </location>
</feature>
<dbReference type="InterPro" id="IPR023486">
    <property type="entry name" value="TFIIB_CS"/>
</dbReference>
<feature type="domain" description="Transcription factor TFIIB cyclin-like" evidence="11">
    <location>
        <begin position="229"/>
        <end position="314"/>
    </location>
</feature>